<dbReference type="EMBL" id="BOMI01000165">
    <property type="protein sequence ID" value="GID79263.1"/>
    <property type="molecule type" value="Genomic_DNA"/>
</dbReference>
<feature type="chain" id="PRO_5047518612" evidence="1">
    <location>
        <begin position="30"/>
        <end position="149"/>
    </location>
</feature>
<protein>
    <submittedName>
        <fullName evidence="2">Uncharacterized protein</fullName>
    </submittedName>
</protein>
<reference evidence="2 3" key="1">
    <citation type="submission" date="2021-01" db="EMBL/GenBank/DDBJ databases">
        <title>Whole genome shotgun sequence of Actinoplanes deccanensis NBRC 13994.</title>
        <authorList>
            <person name="Komaki H."/>
            <person name="Tamura T."/>
        </authorList>
    </citation>
    <scope>NUCLEOTIDE SEQUENCE [LARGE SCALE GENOMIC DNA]</scope>
    <source>
        <strain evidence="2 3">NBRC 13994</strain>
    </source>
</reference>
<keyword evidence="3" id="KW-1185">Reference proteome</keyword>
<evidence type="ECO:0000256" key="1">
    <source>
        <dbReference type="SAM" id="SignalP"/>
    </source>
</evidence>
<dbReference type="RefSeq" id="WP_203775228.1">
    <property type="nucleotide sequence ID" value="NZ_BAAABO010000011.1"/>
</dbReference>
<dbReference type="Proteomes" id="UP000609879">
    <property type="component" value="Unassembled WGS sequence"/>
</dbReference>
<keyword evidence="1" id="KW-0732">Signal</keyword>
<sequence>MSIVGKRVSAAALAGLAAGAVTLGSPVAADPGTDGTAADTADVVVRTWSGMDHYVDRRTTQELGEKLRAWDKSSELPALAGSALLCSRLRVLPLTALCTFGLTAVNALVLDKVRQADEIGGCLRLSVRFGIPSAAAYNDDGEYCRGARR</sequence>
<feature type="signal peptide" evidence="1">
    <location>
        <begin position="1"/>
        <end position="29"/>
    </location>
</feature>
<gene>
    <name evidence="2" type="ORF">Ade02nite_79040</name>
</gene>
<evidence type="ECO:0000313" key="3">
    <source>
        <dbReference type="Proteomes" id="UP000609879"/>
    </source>
</evidence>
<name>A0ABQ3YGW9_9ACTN</name>
<comment type="caution">
    <text evidence="2">The sequence shown here is derived from an EMBL/GenBank/DDBJ whole genome shotgun (WGS) entry which is preliminary data.</text>
</comment>
<accession>A0ABQ3YGW9</accession>
<organism evidence="2 3">
    <name type="scientific">Paractinoplanes deccanensis</name>
    <dbReference type="NCBI Taxonomy" id="113561"/>
    <lineage>
        <taxon>Bacteria</taxon>
        <taxon>Bacillati</taxon>
        <taxon>Actinomycetota</taxon>
        <taxon>Actinomycetes</taxon>
        <taxon>Micromonosporales</taxon>
        <taxon>Micromonosporaceae</taxon>
        <taxon>Paractinoplanes</taxon>
    </lineage>
</organism>
<evidence type="ECO:0000313" key="2">
    <source>
        <dbReference type="EMBL" id="GID79263.1"/>
    </source>
</evidence>
<proteinExistence type="predicted"/>